<feature type="domain" description="C2H2-type" evidence="10">
    <location>
        <begin position="1178"/>
        <end position="1205"/>
    </location>
</feature>
<dbReference type="InterPro" id="IPR017956">
    <property type="entry name" value="AT_hook_DNA-bd_motif"/>
</dbReference>
<feature type="compositionally biased region" description="Polar residues" evidence="9">
    <location>
        <begin position="676"/>
        <end position="688"/>
    </location>
</feature>
<dbReference type="Pfam" id="PF21549">
    <property type="entry name" value="PRDM2_PR"/>
    <property type="match status" value="1"/>
</dbReference>
<feature type="compositionally biased region" description="Basic and acidic residues" evidence="9">
    <location>
        <begin position="394"/>
        <end position="404"/>
    </location>
</feature>
<evidence type="ECO:0000256" key="9">
    <source>
        <dbReference type="SAM" id="MobiDB-lite"/>
    </source>
</evidence>
<evidence type="ECO:0000256" key="3">
    <source>
        <dbReference type="ARBA" id="ARBA00022737"/>
    </source>
</evidence>
<dbReference type="PANTHER" id="PTHR24404">
    <property type="entry name" value="ZINC FINGER PROTEIN"/>
    <property type="match status" value="1"/>
</dbReference>
<evidence type="ECO:0000256" key="1">
    <source>
        <dbReference type="ARBA" id="ARBA00004123"/>
    </source>
</evidence>
<dbReference type="InterPro" id="IPR050589">
    <property type="entry name" value="Ikaros_C2H2-ZF"/>
</dbReference>
<feature type="domain" description="C2H2-type" evidence="10">
    <location>
        <begin position="264"/>
        <end position="291"/>
    </location>
</feature>
<dbReference type="SUPFAM" id="SSF57667">
    <property type="entry name" value="beta-beta-alpha zinc fingers"/>
    <property type="match status" value="9"/>
</dbReference>
<feature type="domain" description="C2H2-type" evidence="10">
    <location>
        <begin position="890"/>
        <end position="908"/>
    </location>
</feature>
<feature type="region of interest" description="Disordered" evidence="9">
    <location>
        <begin position="591"/>
        <end position="643"/>
    </location>
</feature>
<evidence type="ECO:0000256" key="5">
    <source>
        <dbReference type="ARBA" id="ARBA00022833"/>
    </source>
</evidence>
<dbReference type="InterPro" id="IPR013087">
    <property type="entry name" value="Znf_C2H2_type"/>
</dbReference>
<feature type="domain" description="C2H2-type" evidence="10">
    <location>
        <begin position="1057"/>
        <end position="1085"/>
    </location>
</feature>
<proteinExistence type="predicted"/>
<feature type="region of interest" description="Disordered" evidence="9">
    <location>
        <begin position="206"/>
        <end position="240"/>
    </location>
</feature>
<evidence type="ECO:0000256" key="8">
    <source>
        <dbReference type="PROSITE-ProRule" id="PRU00042"/>
    </source>
</evidence>
<evidence type="ECO:0000256" key="7">
    <source>
        <dbReference type="ARBA" id="ARBA00023242"/>
    </source>
</evidence>
<feature type="compositionally biased region" description="Basic and acidic residues" evidence="9">
    <location>
        <begin position="593"/>
        <end position="603"/>
    </location>
</feature>
<feature type="domain" description="C2H2-type" evidence="10">
    <location>
        <begin position="1206"/>
        <end position="1233"/>
    </location>
</feature>
<dbReference type="Gene3D" id="2.170.270.10">
    <property type="entry name" value="SET domain"/>
    <property type="match status" value="1"/>
</dbReference>
<dbReference type="SMART" id="SM00384">
    <property type="entry name" value="AT_hook"/>
    <property type="match status" value="2"/>
</dbReference>
<feature type="domain" description="C2H2-type" evidence="10">
    <location>
        <begin position="1150"/>
        <end position="1177"/>
    </location>
</feature>
<keyword evidence="2" id="KW-0479">Metal-binding</keyword>
<keyword evidence="11" id="KW-1185">Reference proteome</keyword>
<feature type="domain" description="C2H2-type" evidence="10">
    <location>
        <begin position="1234"/>
        <end position="1262"/>
    </location>
</feature>
<feature type="region of interest" description="Disordered" evidence="9">
    <location>
        <begin position="659"/>
        <end position="688"/>
    </location>
</feature>
<feature type="domain" description="C2H2-type" evidence="10">
    <location>
        <begin position="1123"/>
        <end position="1150"/>
    </location>
</feature>
<organism evidence="11 12">
    <name type="scientific">Limulus polyphemus</name>
    <name type="common">Atlantic horseshoe crab</name>
    <dbReference type="NCBI Taxonomy" id="6850"/>
    <lineage>
        <taxon>Eukaryota</taxon>
        <taxon>Metazoa</taxon>
        <taxon>Ecdysozoa</taxon>
        <taxon>Arthropoda</taxon>
        <taxon>Chelicerata</taxon>
        <taxon>Merostomata</taxon>
        <taxon>Xiphosura</taxon>
        <taxon>Limulidae</taxon>
        <taxon>Limulus</taxon>
    </lineage>
</organism>
<dbReference type="PANTHER" id="PTHR24404:SF81">
    <property type="entry name" value="C2H2-TYPE DOMAIN-CONTAINING PROTEIN"/>
    <property type="match status" value="1"/>
</dbReference>
<dbReference type="Gene3D" id="3.30.160.60">
    <property type="entry name" value="Classic Zinc Finger"/>
    <property type="match status" value="10"/>
</dbReference>
<dbReference type="Proteomes" id="UP000694941">
    <property type="component" value="Unplaced"/>
</dbReference>
<evidence type="ECO:0000259" key="10">
    <source>
        <dbReference type="PROSITE" id="PS50157"/>
    </source>
</evidence>
<reference evidence="12" key="1">
    <citation type="submission" date="2025-08" db="UniProtKB">
        <authorList>
            <consortium name="RefSeq"/>
        </authorList>
    </citation>
    <scope>IDENTIFICATION</scope>
    <source>
        <tissue evidence="12">Muscle</tissue>
    </source>
</reference>
<feature type="domain" description="C2H2-type" evidence="10">
    <location>
        <begin position="1096"/>
        <end position="1123"/>
    </location>
</feature>
<evidence type="ECO:0000256" key="6">
    <source>
        <dbReference type="ARBA" id="ARBA00023125"/>
    </source>
</evidence>
<feature type="region of interest" description="Disordered" evidence="9">
    <location>
        <begin position="380"/>
        <end position="404"/>
    </location>
</feature>
<dbReference type="Pfam" id="PF00096">
    <property type="entry name" value="zf-C2H2"/>
    <property type="match status" value="8"/>
</dbReference>
<keyword evidence="7" id="KW-0539">Nucleus</keyword>
<dbReference type="PROSITE" id="PS00028">
    <property type="entry name" value="ZINC_FINGER_C2H2_1"/>
    <property type="match status" value="11"/>
</dbReference>
<keyword evidence="6" id="KW-0238">DNA-binding</keyword>
<feature type="domain" description="C2H2-type" evidence="10">
    <location>
        <begin position="864"/>
        <end position="891"/>
    </location>
</feature>
<comment type="subcellular location">
    <subcellularLocation>
        <location evidence="1">Nucleus</location>
    </subcellularLocation>
</comment>
<feature type="compositionally biased region" description="Polar residues" evidence="9">
    <location>
        <begin position="610"/>
        <end position="637"/>
    </location>
</feature>
<dbReference type="InterPro" id="IPR046341">
    <property type="entry name" value="SET_dom_sf"/>
</dbReference>
<evidence type="ECO:0000256" key="4">
    <source>
        <dbReference type="ARBA" id="ARBA00022771"/>
    </source>
</evidence>
<feature type="domain" description="C2H2-type" evidence="10">
    <location>
        <begin position="919"/>
        <end position="946"/>
    </location>
</feature>
<dbReference type="GeneID" id="106463438"/>
<feature type="region of interest" description="Disordered" evidence="9">
    <location>
        <begin position="326"/>
        <end position="352"/>
    </location>
</feature>
<feature type="compositionally biased region" description="Polar residues" evidence="9">
    <location>
        <begin position="223"/>
        <end position="238"/>
    </location>
</feature>
<feature type="domain" description="C2H2-type" evidence="10">
    <location>
        <begin position="802"/>
        <end position="829"/>
    </location>
</feature>
<sequence>MSEKPYNDEVHDECDVCEGYHDTSECPLLGVGAKVEDKQIPSRARLTIPHNLQVNDRDYGHLEVIAKERIISKTQFGPVEAPRVSNLEKIPSFILKVFNKDGTSVFLDTSDETYCNWMCLVSPVKDGVHQNLIAYQLRENIYFSAQRDIHVGEELCVGYAPAYGKKIELALQQSNSVSPSKNKIQVYQSNETSNGIHENFNSDVQQVTQPLPKRKRGRPPKSVSLQRNGAGNDTNQIDIDTEPATVLSNLDAKDLGVKTDSKEWSCSQCSKHFTDCLLFARHLQEHYKPKHFIKDREGWHAGSWWRRRRGRQRRSHFAKLAGLRRVGRPRKDEPKPFRKERIQVQADEDDNQILDSTQQDSVTKNQNGNEQHISKTLEFKPQKVPAKRGRKRKGEGILKEEPVDDKRFKQIHRQRSLAATGKYNLRKTRKALVVSEEDSEDSDALFIDEGSDEDEDDYDSLLDDEDDFDDFEYEMYESARASEEIRTVSKDTPIIHRILLSFIEYKVEHRKSASPLTLPKTKDPTSMDVSEVSQILTAMATGQHLLHEASNVCGPLPSMPVIHIDKSCERTTDMCNSSDVIEISKSMNNTEIKASEKDRKTEEVVGDVSLSENRSISDLQRSGSISDGAAQSENQPGSNNQQLNSLTNSVQQRDNDTKLCGSVIQPGNKSAGEIYQSDTKSSSTSQLENQQFSNMTYDVSHLENELISSIGNVSNRTSQSNNKEFSDTQNQNLVESTEKSEAHIFRVEKPKNATLGAKISESQNKNHYPNNSVTGIDETVKDYRNIEEELVRLHVRRREGKYKCDLCGKRFNKTIYLYRHLKKHTGEFTCHRCYKVFARKENMIKHNCPVLIDADSFQDQKFEFNCEKCNKSFGSKHFLRRHMARHTGEYRCEDCGKNYSSREILQNHACSMNLSLEHFVCGVCGKTFSRRIYLLKHLPIHTGQHACNICGKWLRSIDSLTSHLRMCSQVKEIENSGQVMCQECHQEFTDVAEFRRHQYEHTHRYACEECGARFRNMVSLGLHVCQSQAVSCEICDKVCPNPASLQRHRAIHGEPTFKCNECGRLYYRKDSLQRHPCMLRKSSRKRKKKKISMAPLVCEVCGSMFSSTSSLNVHKNLHGEKRFSCEVCGKRFHRKDLLLEHHAVHSEPSFPCPTCGKFYKTKKSLDVHMLIHEGLKRFRCSVCNKEFFQKGNLLKHQETHNKDKKYSCTFCFKSFNTKEYFNIHTLEHTRGRIFTCEMCGKAFVKKHQLSNHIKFFHSNQSYMCKYCGICVKLRHSLKRHLHNKHPEYAHEFEDSNFTNSMLVSQGSLDINVEGAAETPTLSATQGDELLLAVAGVASKELQEAISSGRAQIKPGAAPNTYEISVPIFSPTDGTEENQHVIIATVERSNSEEGQYQNDIEGEAYQVTEGEKFSGEELPVTPVNDGVSTQSETEAVAVKQDDTQNNKQHEENTMTVQVTKYMGIPVSSSELQHEAAIELEKAESQMPKDVEKEAKAHLIENVPSKLVFKEADGSREIHLHSNGSDPSQLVSIINEAHGHQNLIQVASDQLESVNESSQFQERTVELVDNNPNLKTGRVELVSNDIEQSLPSESVEQMAAQLVDGQQIFITEDLAEGTHHIVFDTSNFEEAIQGGQNLEATNGTIVLEDGTVLQHGETDEGGNLLFYVLTTDEEMQQNQCGWGDG</sequence>
<evidence type="ECO:0000313" key="12">
    <source>
        <dbReference type="RefSeq" id="XP_022246634.1"/>
    </source>
</evidence>
<keyword evidence="5" id="KW-0862">Zinc</keyword>
<evidence type="ECO:0000256" key="2">
    <source>
        <dbReference type="ARBA" id="ARBA00022723"/>
    </source>
</evidence>
<feature type="domain" description="C2H2-type" evidence="10">
    <location>
        <begin position="979"/>
        <end position="1006"/>
    </location>
</feature>
<dbReference type="InterPro" id="IPR036236">
    <property type="entry name" value="Znf_C2H2_sf"/>
</dbReference>
<gene>
    <name evidence="12" type="primary">LOC106463438</name>
</gene>
<evidence type="ECO:0000313" key="11">
    <source>
        <dbReference type="Proteomes" id="UP000694941"/>
    </source>
</evidence>
<dbReference type="InterPro" id="IPR001214">
    <property type="entry name" value="SET_dom"/>
</dbReference>
<name>A0ABM1SSM8_LIMPO</name>
<dbReference type="PROSITE" id="PS50157">
    <property type="entry name" value="ZINC_FINGER_C2H2_2"/>
    <property type="match status" value="13"/>
</dbReference>
<keyword evidence="3" id="KW-0677">Repeat</keyword>
<protein>
    <submittedName>
        <fullName evidence="12">PR domain zinc finger protein 15-like</fullName>
    </submittedName>
</protein>
<feature type="compositionally biased region" description="Basic and acidic residues" evidence="9">
    <location>
        <begin position="329"/>
        <end position="342"/>
    </location>
</feature>
<dbReference type="RefSeq" id="XP_022246634.1">
    <property type="nucleotide sequence ID" value="XM_022390926.1"/>
</dbReference>
<keyword evidence="4 8" id="KW-0863">Zinc-finger</keyword>
<accession>A0ABM1SSM8</accession>
<dbReference type="SMART" id="SM00355">
    <property type="entry name" value="ZnF_C2H2"/>
    <property type="match status" value="17"/>
</dbReference>